<dbReference type="EMBL" id="VXIS01000127">
    <property type="protein sequence ID" value="KAA8902705.1"/>
    <property type="molecule type" value="Genomic_DNA"/>
</dbReference>
<keyword evidence="2" id="KW-1185">Reference proteome</keyword>
<comment type="caution">
    <text evidence="1">The sequence shown here is derived from an EMBL/GenBank/DDBJ whole genome shotgun (WGS) entry which is preliminary data.</text>
</comment>
<proteinExistence type="predicted"/>
<dbReference type="AlphaFoldDB" id="A0A5J5EUA5"/>
<evidence type="ECO:0000313" key="2">
    <source>
        <dbReference type="Proteomes" id="UP000326924"/>
    </source>
</evidence>
<gene>
    <name evidence="1" type="ORF">FN846DRAFT_891385</name>
</gene>
<protein>
    <submittedName>
        <fullName evidence="1">Uncharacterized protein</fullName>
    </submittedName>
</protein>
<dbReference type="Proteomes" id="UP000326924">
    <property type="component" value="Unassembled WGS sequence"/>
</dbReference>
<evidence type="ECO:0000313" key="1">
    <source>
        <dbReference type="EMBL" id="KAA8902705.1"/>
    </source>
</evidence>
<sequence length="176" mass="20075">MPLLKEDPRLRRVLNEYANAVNKLKKLCAKLPAEQQPAQPERLRHQGNVLAIQRRTADILKLINKLEFKLINKLEAEQEFSESHHDVDPDEPDEQGLTLRDYARRGQFSHEEVDAILRVSAHSSTAAITLSRRLQKLKDVRADPLECKKALETFLVDFFVEQEDSVAAGAKAGRKE</sequence>
<name>A0A5J5EUA5_9PEZI</name>
<accession>A0A5J5EUA5</accession>
<dbReference type="InParanoid" id="A0A5J5EUA5"/>
<reference evidence="1 2" key="1">
    <citation type="submission" date="2019-09" db="EMBL/GenBank/DDBJ databases">
        <title>Draft genome of the ectomycorrhizal ascomycete Sphaerosporella brunnea.</title>
        <authorList>
            <consortium name="DOE Joint Genome Institute"/>
            <person name="Benucci G.M."/>
            <person name="Marozzi G."/>
            <person name="Antonielli L."/>
            <person name="Sanchez S."/>
            <person name="Marco P."/>
            <person name="Wang X."/>
            <person name="Falini L.B."/>
            <person name="Barry K."/>
            <person name="Haridas S."/>
            <person name="Lipzen A."/>
            <person name="Labutti K."/>
            <person name="Grigoriev I.V."/>
            <person name="Murat C."/>
            <person name="Martin F."/>
            <person name="Albertini E."/>
            <person name="Donnini D."/>
            <person name="Bonito G."/>
        </authorList>
    </citation>
    <scope>NUCLEOTIDE SEQUENCE [LARGE SCALE GENOMIC DNA]</scope>
    <source>
        <strain evidence="1 2">Sb_GMNB300</strain>
    </source>
</reference>
<organism evidence="1 2">
    <name type="scientific">Sphaerosporella brunnea</name>
    <dbReference type="NCBI Taxonomy" id="1250544"/>
    <lineage>
        <taxon>Eukaryota</taxon>
        <taxon>Fungi</taxon>
        <taxon>Dikarya</taxon>
        <taxon>Ascomycota</taxon>
        <taxon>Pezizomycotina</taxon>
        <taxon>Pezizomycetes</taxon>
        <taxon>Pezizales</taxon>
        <taxon>Pyronemataceae</taxon>
        <taxon>Sphaerosporella</taxon>
    </lineage>
</organism>